<organism evidence="4 5">
    <name type="scientific">Rubrivirga marina</name>
    <dbReference type="NCBI Taxonomy" id="1196024"/>
    <lineage>
        <taxon>Bacteria</taxon>
        <taxon>Pseudomonadati</taxon>
        <taxon>Rhodothermota</taxon>
        <taxon>Rhodothermia</taxon>
        <taxon>Rhodothermales</taxon>
        <taxon>Rubricoccaceae</taxon>
        <taxon>Rubrivirga</taxon>
    </lineage>
</organism>
<gene>
    <name evidence="4" type="ORF">BSZ37_16200</name>
</gene>
<evidence type="ECO:0000313" key="4">
    <source>
        <dbReference type="EMBL" id="PAP77871.1"/>
    </source>
</evidence>
<proteinExistence type="predicted"/>
<feature type="region of interest" description="Disordered" evidence="2">
    <location>
        <begin position="498"/>
        <end position="538"/>
    </location>
</feature>
<dbReference type="PANTHER" id="PTHR30189">
    <property type="entry name" value="LPS-ASSEMBLY PROTEIN"/>
    <property type="match status" value="1"/>
</dbReference>
<dbReference type="Pfam" id="PF13100">
    <property type="entry name" value="OstA_2"/>
    <property type="match status" value="1"/>
</dbReference>
<protein>
    <recommendedName>
        <fullName evidence="3">Organic solvent tolerance-like N-terminal domain-containing protein</fullName>
    </recommendedName>
</protein>
<sequence length="538" mass="56876">MEILNADYVEVTSDSAGTTRRLEGNVRLRQDTTDLRSNRAVYYETRGEVVLDGAVRIVSGRDTLTAATVTYDSNTKTALADGAVRVGDGESVLLAPTATYDSRAEVSAFSGGGRILHRGAVLTSPSGTYSSARRVAEFEGPVTLDDSSGTLVAERGTYDANIRRADFAGTVRLRRPDAALDADSVVYFRRTERARAYGRVVLERIGDGGSVERSPEADPDSTRRTFLFGETLLFDGQEETASIRGEEAGEGRPARPPLLLVLSADSTGRVDSTVVRAPRIDAARLVAGADTSTVITAAGGARLWERRLAAVADSARFVRTPAADSTAPALDWLGLYGSRPSVWADGSQLTGDSLFVSVRDGTADSLRVRGQAFAARLDSTLGRLQQIAGARMLGLFDGDAIRSLGVGPNAQVVYYRATADGLLSGADELSADTLTFQFADGELRGVTGYGGIEGTTYGATVVPDDPRLPGFAYDPDAPTRASVLGDGWEVGWLERYGPTFAPPASFDPPEDPADAPPEAEEGGDDDATAEADRSSGRP</sequence>
<keyword evidence="1" id="KW-0472">Membrane</keyword>
<evidence type="ECO:0000256" key="2">
    <source>
        <dbReference type="SAM" id="MobiDB-lite"/>
    </source>
</evidence>
<dbReference type="PANTHER" id="PTHR30189:SF1">
    <property type="entry name" value="LPS-ASSEMBLY PROTEIN LPTD"/>
    <property type="match status" value="1"/>
</dbReference>
<reference evidence="4 5" key="1">
    <citation type="submission" date="2016-11" db="EMBL/GenBank/DDBJ databases">
        <title>Study of marine rhodopsin-containing bacteria.</title>
        <authorList>
            <person name="Yoshizawa S."/>
            <person name="Kumagai Y."/>
            <person name="Kogure K."/>
        </authorList>
    </citation>
    <scope>NUCLEOTIDE SEQUENCE [LARGE SCALE GENOMIC DNA]</scope>
    <source>
        <strain evidence="4 5">SAORIC-28</strain>
    </source>
</reference>
<dbReference type="Gene3D" id="2.60.450.10">
    <property type="entry name" value="Lipopolysaccharide (LPS) transport protein A like domain"/>
    <property type="match status" value="1"/>
</dbReference>
<dbReference type="GO" id="GO:0009279">
    <property type="term" value="C:cell outer membrane"/>
    <property type="evidence" value="ECO:0007669"/>
    <property type="project" value="TreeGrafter"/>
</dbReference>
<feature type="domain" description="Organic solvent tolerance-like N-terminal" evidence="3">
    <location>
        <begin position="2"/>
        <end position="151"/>
    </location>
</feature>
<dbReference type="GO" id="GO:1990351">
    <property type="term" value="C:transporter complex"/>
    <property type="evidence" value="ECO:0007669"/>
    <property type="project" value="TreeGrafter"/>
</dbReference>
<dbReference type="AlphaFoldDB" id="A0A271J2X6"/>
<evidence type="ECO:0000259" key="3">
    <source>
        <dbReference type="Pfam" id="PF13100"/>
    </source>
</evidence>
<dbReference type="Proteomes" id="UP000216339">
    <property type="component" value="Unassembled WGS sequence"/>
</dbReference>
<comment type="caution">
    <text evidence="4">The sequence shown here is derived from an EMBL/GenBank/DDBJ whole genome shotgun (WGS) entry which is preliminary data.</text>
</comment>
<dbReference type="RefSeq" id="WP_179299693.1">
    <property type="nucleotide sequence ID" value="NZ_MQWD01000001.1"/>
</dbReference>
<dbReference type="InterPro" id="IPR005653">
    <property type="entry name" value="OstA-like_N"/>
</dbReference>
<keyword evidence="1" id="KW-0998">Cell outer membrane</keyword>
<accession>A0A271J2X6</accession>
<evidence type="ECO:0000313" key="5">
    <source>
        <dbReference type="Proteomes" id="UP000216339"/>
    </source>
</evidence>
<dbReference type="EMBL" id="MQWD01000001">
    <property type="protein sequence ID" value="PAP77871.1"/>
    <property type="molecule type" value="Genomic_DNA"/>
</dbReference>
<keyword evidence="5" id="KW-1185">Reference proteome</keyword>
<dbReference type="InterPro" id="IPR050218">
    <property type="entry name" value="LptD"/>
</dbReference>
<feature type="compositionally biased region" description="Acidic residues" evidence="2">
    <location>
        <begin position="508"/>
        <end position="529"/>
    </location>
</feature>
<evidence type="ECO:0000256" key="1">
    <source>
        <dbReference type="ARBA" id="ARBA00023237"/>
    </source>
</evidence>
<name>A0A271J2X6_9BACT</name>